<dbReference type="PROSITE" id="PS00018">
    <property type="entry name" value="EF_HAND_1"/>
    <property type="match status" value="1"/>
</dbReference>
<keyword evidence="2" id="KW-1015">Disulfide bond</keyword>
<dbReference type="InterPro" id="IPR006558">
    <property type="entry name" value="LamG-like"/>
</dbReference>
<evidence type="ECO:0000313" key="5">
    <source>
        <dbReference type="EMBL" id="MFD0863454.1"/>
    </source>
</evidence>
<dbReference type="SUPFAM" id="SSF103647">
    <property type="entry name" value="TSP type-3 repeat"/>
    <property type="match status" value="3"/>
</dbReference>
<keyword evidence="1 3" id="KW-0732">Signal</keyword>
<dbReference type="SMART" id="SM00560">
    <property type="entry name" value="LamGL"/>
    <property type="match status" value="1"/>
</dbReference>
<proteinExistence type="predicted"/>
<dbReference type="Gene3D" id="2.60.120.200">
    <property type="match status" value="1"/>
</dbReference>
<accession>A0ABW3D1I7</accession>
<dbReference type="EMBL" id="JBHTJH010000017">
    <property type="protein sequence ID" value="MFD0863454.1"/>
    <property type="molecule type" value="Genomic_DNA"/>
</dbReference>
<gene>
    <name evidence="5" type="ORF">ACFQ1M_14660</name>
</gene>
<dbReference type="InterPro" id="IPR018247">
    <property type="entry name" value="EF_Hand_1_Ca_BS"/>
</dbReference>
<dbReference type="RefSeq" id="WP_386409511.1">
    <property type="nucleotide sequence ID" value="NZ_JBHTJH010000017.1"/>
</dbReference>
<organism evidence="5 6">
    <name type="scientific">Sungkyunkwania multivorans</name>
    <dbReference type="NCBI Taxonomy" id="1173618"/>
    <lineage>
        <taxon>Bacteria</taxon>
        <taxon>Pseudomonadati</taxon>
        <taxon>Bacteroidota</taxon>
        <taxon>Flavobacteriia</taxon>
        <taxon>Flavobacteriales</taxon>
        <taxon>Flavobacteriaceae</taxon>
        <taxon>Sungkyunkwania</taxon>
    </lineage>
</organism>
<name>A0ABW3D1I7_9FLAO</name>
<dbReference type="InterPro" id="IPR026444">
    <property type="entry name" value="Secre_tail"/>
</dbReference>
<reference evidence="6" key="1">
    <citation type="journal article" date="2019" name="Int. J. Syst. Evol. Microbiol.">
        <title>The Global Catalogue of Microorganisms (GCM) 10K type strain sequencing project: providing services to taxonomists for standard genome sequencing and annotation.</title>
        <authorList>
            <consortium name="The Broad Institute Genomics Platform"/>
            <consortium name="The Broad Institute Genome Sequencing Center for Infectious Disease"/>
            <person name="Wu L."/>
            <person name="Ma J."/>
        </authorList>
    </citation>
    <scope>NUCLEOTIDE SEQUENCE [LARGE SCALE GENOMIC DNA]</scope>
    <source>
        <strain evidence="6">CCUG 62952</strain>
    </source>
</reference>
<dbReference type="InterPro" id="IPR028974">
    <property type="entry name" value="TSP_type-3_rpt"/>
</dbReference>
<evidence type="ECO:0000256" key="1">
    <source>
        <dbReference type="ARBA" id="ARBA00022729"/>
    </source>
</evidence>
<dbReference type="SUPFAM" id="SSF49899">
    <property type="entry name" value="Concanavalin A-like lectins/glucanases"/>
    <property type="match status" value="1"/>
</dbReference>
<dbReference type="Gene3D" id="4.10.1080.10">
    <property type="entry name" value="TSP type-3 repeat"/>
    <property type="match status" value="1"/>
</dbReference>
<evidence type="ECO:0000313" key="6">
    <source>
        <dbReference type="Proteomes" id="UP001596978"/>
    </source>
</evidence>
<dbReference type="InterPro" id="IPR013320">
    <property type="entry name" value="ConA-like_dom_sf"/>
</dbReference>
<protein>
    <submittedName>
        <fullName evidence="5">LamG-like jellyroll fold domain-containing protein</fullName>
    </submittedName>
</protein>
<feature type="domain" description="LamG-like jellyroll fold" evidence="4">
    <location>
        <begin position="540"/>
        <end position="676"/>
    </location>
</feature>
<evidence type="ECO:0000256" key="2">
    <source>
        <dbReference type="ARBA" id="ARBA00023157"/>
    </source>
</evidence>
<comment type="caution">
    <text evidence="5">The sequence shown here is derived from an EMBL/GenBank/DDBJ whole genome shotgun (WGS) entry which is preliminary data.</text>
</comment>
<dbReference type="NCBIfam" id="TIGR04183">
    <property type="entry name" value="Por_Secre_tail"/>
    <property type="match status" value="1"/>
</dbReference>
<dbReference type="Pfam" id="PF13385">
    <property type="entry name" value="Laminin_G_3"/>
    <property type="match status" value="1"/>
</dbReference>
<feature type="chain" id="PRO_5047226451" evidence="3">
    <location>
        <begin position="26"/>
        <end position="1338"/>
    </location>
</feature>
<sequence length="1338" mass="144979">MEKRLLTRSLFLLVLSISFLTVTNAQTTVDPYRSSSASGFPDTDGDTITDELDLDDDNDGVLDTIEQSACLTSPVASQTEIIFLNETFGSGTTRSRIDDNLPAASTTYPYEDGVGGGGCNGDNLKDGYYTVYYSISNADGSCDIDDGAGPDVASWADSRWYSGGDHTGDVNGKMAIFNADLNPGVFYQQTISGVLPNVPITYSFWAINIDNRDSAFDSFELPRRLPNITVQFLTTDLSTTLFTLSTGDITRCGDNVGDPGYNQCDESVWQQFTANTVSLGTTDFVVRFINNGPGGLGNDLALDDIQISQVLCDTDGDGVADVYDLDADNDGISNLIEAGFPFLDLGKSTVDPSLWVDTNRNGVHDIIDAAATDPNYLPDTDGDGILDYKDLDSDNDSLFDIDEAGFGTADVNGDGVCDITGPDNDQDGIATIIDEVFGFANDNQPEVIDMDNDNTPDFLQLDSDNDGNLDITNSLYADLDNDGDGRIDNDTDTDKDGVNNRLDTFTAYFGSPRDLNRELSLYFDGVDDYVEDTPILGGLSQATLMAWVRLDPTFSDTGYVVGQNRFHIRINSSRRLNAMVNGSSLTAPASTALGLDEWIHVAAIYDSGNATEKLKLYINGVPVNTSNSSALSGGISNSANNFAIGRNPASTVSSTKYFFKGNLDEVRAFDIALTDAQLQEMVYQRIEEDAGVIRGKALEKNITGSSWGSLIRYYDMDEILDDQLKDRSFNASDATLYNIKRLQDETTPLPFVTDTNGPLLSTINVDGQNPNQLVTSDHAIIRIAHQVSQDVNVKVSGLIIDSGSTLTVSNNSLIQSNHYLKIDGKLDLQGESQLIQTIGSICAASSLGSIARGQEGTADEFTYNYFSSPVSTSGNAFQMSQLRTPEGLVRWISSASPPATQTSPITLSNWWVYKFDNQLADSEDGWAYVGNTGSVAAGLGFTLKGSGTGAVLDEQPYIFEGKPNNGEITHAISAGNETLVGNPYPSALDANKFIDDNVQGLDGDAITGTLYFWEHFGGGTHIQEGYQGNYGLLTKGGGVPAPNFITANGEVTANKTPGRYIPVGQGFFVASDSDGGTIRFKNSQRVFELEGTDLNDNSTFIRSIANDQEEEANPISRIRLGFENQLGFHRQLLLAITPVATDGVDFGYDGAMIENQLDDLYWLIDDRPYIIQAIGSADPATELSLGLHVSSSQEVTFNIDELENIDEDFELYLRDNYSGQIIDLLAGEITLSLDEGEYSDRFSLIFSGNSLSVDDPEDAIDGMIGFYDSRVDQFVIKNHTDKIVKNVAIYDLLGQVVQEDAFTEAMAEYRIPLSSASGAYIAVIRTENSSLTKKFIKN</sequence>
<feature type="signal peptide" evidence="3">
    <location>
        <begin position="1"/>
        <end position="25"/>
    </location>
</feature>
<keyword evidence="6" id="KW-1185">Reference proteome</keyword>
<evidence type="ECO:0000259" key="4">
    <source>
        <dbReference type="SMART" id="SM00560"/>
    </source>
</evidence>
<evidence type="ECO:0000256" key="3">
    <source>
        <dbReference type="SAM" id="SignalP"/>
    </source>
</evidence>
<dbReference type="Proteomes" id="UP001596978">
    <property type="component" value="Unassembled WGS sequence"/>
</dbReference>